<protein>
    <recommendedName>
        <fullName evidence="6">Component of 'biosynthetic module' domain-containing protein</fullName>
    </recommendedName>
</protein>
<keyword evidence="2" id="KW-0645">Protease</keyword>
<accession>N2ASV5</accession>
<reference evidence="4 5" key="1">
    <citation type="journal article" date="2014" name="Genome Announc.">
        <title>Draft genome sequences of the altered schaedler flora, a defined bacterial community from gnotobiotic mice.</title>
        <authorList>
            <person name="Wannemuehler M.J."/>
            <person name="Overstreet A.M."/>
            <person name="Ward D.V."/>
            <person name="Phillips G.J."/>
        </authorList>
    </citation>
    <scope>NUCLEOTIDE SEQUENCE [LARGE SCALE GENOMIC DNA]</scope>
    <source>
        <strain evidence="4 5">ASF492</strain>
    </source>
</reference>
<dbReference type="AlphaFoldDB" id="N2ASV5"/>
<dbReference type="Proteomes" id="UP000012589">
    <property type="component" value="Unassembled WGS sequence"/>
</dbReference>
<evidence type="ECO:0000256" key="3">
    <source>
        <dbReference type="ARBA" id="ARBA00022801"/>
    </source>
</evidence>
<dbReference type="PANTHER" id="PTHR43343:SF3">
    <property type="entry name" value="PROTEASE DO-LIKE 8, CHLOROPLASTIC"/>
    <property type="match status" value="1"/>
</dbReference>
<evidence type="ECO:0008006" key="6">
    <source>
        <dbReference type="Google" id="ProtNLM"/>
    </source>
</evidence>
<organism evidence="4 5">
    <name type="scientific">Eubacterium plexicaudatum ASF492</name>
    <dbReference type="NCBI Taxonomy" id="1235802"/>
    <lineage>
        <taxon>Bacteria</taxon>
        <taxon>Bacillati</taxon>
        <taxon>Bacillota</taxon>
        <taxon>Clostridia</taxon>
        <taxon>Eubacteriales</taxon>
        <taxon>Eubacteriaceae</taxon>
        <taxon>Eubacterium</taxon>
    </lineage>
</organism>
<sequence length="433" mass="47765">MERAIITSMESFAACHETGKDGCFVRMLGRNAQFERQLLWMDDTLTGRMREGELFYQRVAALPALSAPEDIMYYTQCYDRWRAARQQGICTKVSTGALAVRLGAACEETLKKYCSGKAGVTESICRNFTVKLLYRFDFVLAGCKRWNTDTRIKIVADNVVNEQEYFFYYLLAQTGCDVMLLQSGGDLTQNELKSLSQEVCLGAFQSLPVAPLKQQAEKIVVKIPQRNRSGRVSTGQPSSMKRQEKSFEQLAALASSIVLILVHDENGDVMSTGSGIMIGTDGYILTNDHVVRGGASYAVRIENDDTVYETDELIKYHTRLDLALLRIARRLQPIPIYEGPKKLVRGQAVAAIGSPLGLFNSISDGIISGFRTIDGVDMIQFTAPISHGSSGGAVLNMYGEVIGISTAGFDRGQNINLAVGYESINLFIQGFRS</sequence>
<dbReference type="PANTHER" id="PTHR43343">
    <property type="entry name" value="PEPTIDASE S12"/>
    <property type="match status" value="1"/>
</dbReference>
<dbReference type="PATRIC" id="fig|1235802.3.peg.2400"/>
<evidence type="ECO:0000313" key="4">
    <source>
        <dbReference type="EMBL" id="EMZ27594.1"/>
    </source>
</evidence>
<dbReference type="GO" id="GO:0006508">
    <property type="term" value="P:proteolysis"/>
    <property type="evidence" value="ECO:0007669"/>
    <property type="project" value="UniProtKB-KW"/>
</dbReference>
<dbReference type="EMBL" id="AQFT01000068">
    <property type="protein sequence ID" value="EMZ27594.1"/>
    <property type="molecule type" value="Genomic_DNA"/>
</dbReference>
<dbReference type="eggNOG" id="COG0265">
    <property type="taxonomic scope" value="Bacteria"/>
</dbReference>
<proteinExistence type="inferred from homology"/>
<dbReference type="InterPro" id="IPR001940">
    <property type="entry name" value="Peptidase_S1C"/>
</dbReference>
<name>N2ASV5_9FIRM</name>
<dbReference type="Gene3D" id="2.40.10.10">
    <property type="entry name" value="Trypsin-like serine proteases"/>
    <property type="match status" value="2"/>
</dbReference>
<dbReference type="PRINTS" id="PR00834">
    <property type="entry name" value="PROTEASES2C"/>
</dbReference>
<dbReference type="STRING" id="1235802.C823_02263"/>
<dbReference type="InterPro" id="IPR009003">
    <property type="entry name" value="Peptidase_S1_PA"/>
</dbReference>
<dbReference type="HOGENOM" id="CLU_043650_0_0_9"/>
<keyword evidence="5" id="KW-1185">Reference proteome</keyword>
<dbReference type="SUPFAM" id="SSF50494">
    <property type="entry name" value="Trypsin-like serine proteases"/>
    <property type="match status" value="1"/>
</dbReference>
<gene>
    <name evidence="4" type="ORF">C823_02263</name>
</gene>
<keyword evidence="3" id="KW-0378">Hydrolase</keyword>
<comment type="similarity">
    <text evidence="1">Belongs to the peptidase S1C family.</text>
</comment>
<evidence type="ECO:0000256" key="1">
    <source>
        <dbReference type="ARBA" id="ARBA00010541"/>
    </source>
</evidence>
<evidence type="ECO:0000313" key="5">
    <source>
        <dbReference type="Proteomes" id="UP000012589"/>
    </source>
</evidence>
<dbReference type="InterPro" id="IPR051201">
    <property type="entry name" value="Chloro_Bact_Ser_Proteases"/>
</dbReference>
<dbReference type="GO" id="GO:0004252">
    <property type="term" value="F:serine-type endopeptidase activity"/>
    <property type="evidence" value="ECO:0007669"/>
    <property type="project" value="InterPro"/>
</dbReference>
<comment type="caution">
    <text evidence="4">The sequence shown here is derived from an EMBL/GenBank/DDBJ whole genome shotgun (WGS) entry which is preliminary data.</text>
</comment>
<evidence type="ECO:0000256" key="2">
    <source>
        <dbReference type="ARBA" id="ARBA00022670"/>
    </source>
</evidence>
<dbReference type="InterPro" id="IPR043504">
    <property type="entry name" value="Peptidase_S1_PA_chymotrypsin"/>
</dbReference>
<dbReference type="Pfam" id="PF13365">
    <property type="entry name" value="Trypsin_2"/>
    <property type="match status" value="1"/>
</dbReference>